<dbReference type="Proteomes" id="UP000683428">
    <property type="component" value="Chromosome"/>
</dbReference>
<proteinExistence type="predicted"/>
<dbReference type="EMBL" id="CP064782">
    <property type="protein sequence ID" value="QWT50424.1"/>
    <property type="molecule type" value="Genomic_DNA"/>
</dbReference>
<sequence length="91" mass="9747">MSPIPIAGQGTVPAESEAPAIPALIRKVDIAKARVMLTHAPVPSLHMSAMTMYFPVKDPAQLQGLKPGMKVQVVFSEREGRVEVAGIRAEE</sequence>
<gene>
    <name evidence="1" type="ORF">Azoinq_00945</name>
</gene>
<evidence type="ECO:0000313" key="1">
    <source>
        <dbReference type="EMBL" id="QWT50424.1"/>
    </source>
</evidence>
<dbReference type="InterPro" id="IPR042230">
    <property type="entry name" value="CusF_sf"/>
</dbReference>
<organism evidence="1 2">
    <name type="scientific">Azospira inquinata</name>
    <dbReference type="NCBI Taxonomy" id="2785627"/>
    <lineage>
        <taxon>Bacteria</taxon>
        <taxon>Pseudomonadati</taxon>
        <taxon>Pseudomonadota</taxon>
        <taxon>Betaproteobacteria</taxon>
        <taxon>Rhodocyclales</taxon>
        <taxon>Rhodocyclaceae</taxon>
        <taxon>Azospira</taxon>
    </lineage>
</organism>
<protein>
    <submittedName>
        <fullName evidence="1">Copper-binding protein</fullName>
    </submittedName>
</protein>
<reference evidence="1" key="1">
    <citation type="submission" date="2020-11" db="EMBL/GenBank/DDBJ databases">
        <title>Azospira inquinata sp. nov.</title>
        <authorList>
            <person name="Moe W.M."/>
            <person name="Mikes M.C."/>
        </authorList>
    </citation>
    <scope>NUCLEOTIDE SEQUENCE</scope>
    <source>
        <strain evidence="1">Azo-3</strain>
    </source>
</reference>
<dbReference type="Pfam" id="PF11604">
    <property type="entry name" value="CusF_Ec"/>
    <property type="match status" value="1"/>
</dbReference>
<dbReference type="AlphaFoldDB" id="A0A975SPZ9"/>
<evidence type="ECO:0000313" key="2">
    <source>
        <dbReference type="Proteomes" id="UP000683428"/>
    </source>
</evidence>
<dbReference type="Gene3D" id="2.40.50.320">
    <property type="entry name" value="Copper binding periplasmic protein CusF"/>
    <property type="match status" value="1"/>
</dbReference>
<dbReference type="InterPro" id="IPR021647">
    <property type="entry name" value="CusF_Ec"/>
</dbReference>
<name>A0A975SPZ9_9RHOO</name>
<dbReference type="KEGG" id="aiq:Azoinq_00945"/>
<keyword evidence="2" id="KW-1185">Reference proteome</keyword>
<accession>A0A975SPZ9</accession>